<dbReference type="SUPFAM" id="SSF51445">
    <property type="entry name" value="(Trans)glycosidases"/>
    <property type="match status" value="1"/>
</dbReference>
<name>A0A840P4H8_9ACTN</name>
<comment type="caution">
    <text evidence="1">The sequence shown here is derived from an EMBL/GenBank/DDBJ whole genome shotgun (WGS) entry which is preliminary data.</text>
</comment>
<organism evidence="1 2">
    <name type="scientific">Thermocatellispora tengchongensis</name>
    <dbReference type="NCBI Taxonomy" id="1073253"/>
    <lineage>
        <taxon>Bacteria</taxon>
        <taxon>Bacillati</taxon>
        <taxon>Actinomycetota</taxon>
        <taxon>Actinomycetes</taxon>
        <taxon>Streptosporangiales</taxon>
        <taxon>Streptosporangiaceae</taxon>
        <taxon>Thermocatellispora</taxon>
    </lineage>
</organism>
<protein>
    <recommendedName>
        <fullName evidence="3">Abortive infection protein</fullName>
    </recommendedName>
</protein>
<keyword evidence="2" id="KW-1185">Reference proteome</keyword>
<evidence type="ECO:0008006" key="3">
    <source>
        <dbReference type="Google" id="ProtNLM"/>
    </source>
</evidence>
<evidence type="ECO:0000313" key="1">
    <source>
        <dbReference type="EMBL" id="MBB5133406.1"/>
    </source>
</evidence>
<dbReference type="Proteomes" id="UP000578449">
    <property type="component" value="Unassembled WGS sequence"/>
</dbReference>
<proteinExistence type="predicted"/>
<dbReference type="AlphaFoldDB" id="A0A840P4H8"/>
<gene>
    <name evidence="1" type="ORF">HNP84_003132</name>
</gene>
<dbReference type="RefSeq" id="WP_185050378.1">
    <property type="nucleotide sequence ID" value="NZ_BAABIX010000001.1"/>
</dbReference>
<dbReference type="InterPro" id="IPR017853">
    <property type="entry name" value="GH"/>
</dbReference>
<reference evidence="1 2" key="1">
    <citation type="submission" date="2020-08" db="EMBL/GenBank/DDBJ databases">
        <title>Genomic Encyclopedia of Type Strains, Phase IV (KMG-IV): sequencing the most valuable type-strain genomes for metagenomic binning, comparative biology and taxonomic classification.</title>
        <authorList>
            <person name="Goeker M."/>
        </authorList>
    </citation>
    <scope>NUCLEOTIDE SEQUENCE [LARGE SCALE GENOMIC DNA]</scope>
    <source>
        <strain evidence="1 2">DSM 45615</strain>
    </source>
</reference>
<dbReference type="Gene3D" id="3.20.20.80">
    <property type="entry name" value="Glycosidases"/>
    <property type="match status" value="1"/>
</dbReference>
<accession>A0A840P4H8</accession>
<sequence>MTAPQPPPRPFAFRGICYDAGTLYEKDWNSRPSWRAADVEHDLRAIRDDLHCDAVSVVASDTGRLARTGEIARGLGLFTWLQPRPFDLPEPGLLEAVGRAARAARRLHDEYGGGVGLNLGCEISLSMTGIVPGRTFGRRSRNLVWSGWLLPWFNARLRGVLDRAVDVARRDFAGPLTYGAGMWERVDWTRFDYVGLDAYPDATNHWRLADDLRAVVARGKPVLALEVGCCAYRGAAEKGATGFDILTGDPRRPVRGRPVRDESVQAGYLERAFDLFEAVGTHGVFVWAFSEPGLPHVADPAHDTDMGSFGVVAVLPGEDPDEPERWRPKLAFDTVARRYAAHRDAARAHAEGAPDERR</sequence>
<evidence type="ECO:0000313" key="2">
    <source>
        <dbReference type="Proteomes" id="UP000578449"/>
    </source>
</evidence>
<dbReference type="EMBL" id="JACHGN010000006">
    <property type="protein sequence ID" value="MBB5133406.1"/>
    <property type="molecule type" value="Genomic_DNA"/>
</dbReference>